<feature type="transmembrane region" description="Helical" evidence="1">
    <location>
        <begin position="92"/>
        <end position="111"/>
    </location>
</feature>
<keyword evidence="1" id="KW-0472">Membrane</keyword>
<dbReference type="AlphaFoldDB" id="A0AAE3D3I0"/>
<feature type="transmembrane region" description="Helical" evidence="1">
    <location>
        <begin position="206"/>
        <end position="228"/>
    </location>
</feature>
<keyword evidence="3" id="KW-1185">Reference proteome</keyword>
<dbReference type="EMBL" id="JAICBX010000004">
    <property type="protein sequence ID" value="MBW8639683.1"/>
    <property type="molecule type" value="Genomic_DNA"/>
</dbReference>
<dbReference type="InterPro" id="IPR025291">
    <property type="entry name" value="DUF4153"/>
</dbReference>
<feature type="transmembrane region" description="Helical" evidence="1">
    <location>
        <begin position="123"/>
        <end position="148"/>
    </location>
</feature>
<proteinExistence type="predicted"/>
<accession>A0AAE3D3I0</accession>
<dbReference type="RefSeq" id="WP_220230397.1">
    <property type="nucleotide sequence ID" value="NZ_JAICBX010000004.1"/>
</dbReference>
<feature type="transmembrane region" description="Helical" evidence="1">
    <location>
        <begin position="68"/>
        <end position="86"/>
    </location>
</feature>
<feature type="transmembrane region" description="Helical" evidence="1">
    <location>
        <begin position="168"/>
        <end position="185"/>
    </location>
</feature>
<feature type="transmembrane region" description="Helical" evidence="1">
    <location>
        <begin position="240"/>
        <end position="261"/>
    </location>
</feature>
<keyword evidence="1" id="KW-0812">Transmembrane</keyword>
<feature type="transmembrane region" description="Helical" evidence="1">
    <location>
        <begin position="37"/>
        <end position="56"/>
    </location>
</feature>
<evidence type="ECO:0000313" key="2">
    <source>
        <dbReference type="EMBL" id="MBW8639683.1"/>
    </source>
</evidence>
<dbReference type="Proteomes" id="UP001196509">
    <property type="component" value="Unassembled WGS sequence"/>
</dbReference>
<evidence type="ECO:0000256" key="1">
    <source>
        <dbReference type="SAM" id="Phobius"/>
    </source>
</evidence>
<organism evidence="2 3">
    <name type="scientific">Flavimaribacter sediminis</name>
    <dbReference type="NCBI Taxonomy" id="2865987"/>
    <lineage>
        <taxon>Bacteria</taxon>
        <taxon>Pseudomonadati</taxon>
        <taxon>Pseudomonadota</taxon>
        <taxon>Alphaproteobacteria</taxon>
        <taxon>Hyphomicrobiales</taxon>
        <taxon>Rhizobiaceae</taxon>
        <taxon>Flavimaribacter</taxon>
    </lineage>
</organism>
<name>A0AAE3D3I0_9HYPH</name>
<protein>
    <submittedName>
        <fullName evidence="2">DUF4153 domain-containing protein</fullName>
    </submittedName>
</protein>
<reference evidence="2" key="1">
    <citation type="submission" date="2021-08" db="EMBL/GenBank/DDBJ databases">
        <title>Hoeflea bacterium WL0058 sp. nov., isolated from the sediment.</title>
        <authorList>
            <person name="Wang L."/>
            <person name="Zhang D."/>
        </authorList>
    </citation>
    <scope>NUCLEOTIDE SEQUENCE</scope>
    <source>
        <strain evidence="2">WL0058</strain>
    </source>
</reference>
<feature type="transmembrane region" description="Helical" evidence="1">
    <location>
        <begin position="277"/>
        <end position="295"/>
    </location>
</feature>
<keyword evidence="1" id="KW-1133">Transmembrane helix</keyword>
<gene>
    <name evidence="2" type="ORF">K1W69_20990</name>
</gene>
<feature type="transmembrane region" description="Helical" evidence="1">
    <location>
        <begin position="334"/>
        <end position="354"/>
    </location>
</feature>
<feature type="transmembrane region" description="Helical" evidence="1">
    <location>
        <begin position="307"/>
        <end position="325"/>
    </location>
</feature>
<evidence type="ECO:0000313" key="3">
    <source>
        <dbReference type="Proteomes" id="UP001196509"/>
    </source>
</evidence>
<comment type="caution">
    <text evidence="2">The sequence shown here is derived from an EMBL/GenBank/DDBJ whole genome shotgun (WGS) entry which is preliminary data.</text>
</comment>
<sequence>MLASVIAAVIANLDIAKLYKLADYDNEIPGYSQFSSTQIYAALTAAFFASGAAHLFAESARWKTGANYALAGVVALIAAAPFWLVSGLGMSVLLTFWLPGILLLLMVSGFLHGRNDDLALWTFNYRLGLAVILAGLAALAFILGAYAVLASIDYLFELDLKYDIYDHVYMTGLLLIAPLFGLEMVPSDLHGSGELEKKGLTYRVPLLLLTYLLLPLLLIYTIVIYAYAAKTALAWELPRGQVGVMVLSFAAGCVSIWMLAIPYRDSSSLLLRLFRRNWYWLLIVPLVLFVIGTYRRVSEYGITPERYGLILVGIWIVGMICLFAIRRQKVQPRVVIATLAIMLMLASFGPWGAADVSVRDQFRRLVALLEENQILVDGKIAPPQTTDTNTRESIKSLLTFLSKSGHLSDLKVYFEDSEDEEKWFDRIDSIRRLTARLSGDESETRRMQDVEFRSRKPGHVEADGSTLVSGPYKLGNKWGRAIDTLAGQLKVEMQEGHLRVDYKERHWTISARHILDEVQNRHPATMDEAIPFEMDGPEGRAWLIVNSLTGELHTKMGDGSDSSDISSLNATFVISTD</sequence>
<dbReference type="Pfam" id="PF13687">
    <property type="entry name" value="DUF4153"/>
    <property type="match status" value="1"/>
</dbReference>